<sequence length="40" mass="4258">MASIGINGFGRIGRIVLRAALAKGVKVVAINDPFIPLDYM</sequence>
<evidence type="ECO:0000313" key="3">
    <source>
        <dbReference type="EMBL" id="CAF1108184.1"/>
    </source>
</evidence>
<feature type="non-terminal residue" evidence="3">
    <location>
        <position position="40"/>
    </location>
</feature>
<proteinExistence type="predicted"/>
<evidence type="ECO:0000313" key="4">
    <source>
        <dbReference type="Proteomes" id="UP000663879"/>
    </source>
</evidence>
<dbReference type="Pfam" id="PF00044">
    <property type="entry name" value="Gp_dh_N"/>
    <property type="match status" value="1"/>
</dbReference>
<dbReference type="SUPFAM" id="SSF51735">
    <property type="entry name" value="NAD(P)-binding Rossmann-fold domains"/>
    <property type="match status" value="1"/>
</dbReference>
<organism evidence="3 4">
    <name type="scientific">Brachionus calyciflorus</name>
    <dbReference type="NCBI Taxonomy" id="104777"/>
    <lineage>
        <taxon>Eukaryota</taxon>
        <taxon>Metazoa</taxon>
        <taxon>Spiralia</taxon>
        <taxon>Gnathifera</taxon>
        <taxon>Rotifera</taxon>
        <taxon>Eurotatoria</taxon>
        <taxon>Monogononta</taxon>
        <taxon>Pseudotrocha</taxon>
        <taxon>Ploima</taxon>
        <taxon>Brachionidae</taxon>
        <taxon>Brachionus</taxon>
    </lineage>
</organism>
<evidence type="ECO:0000259" key="1">
    <source>
        <dbReference type="Pfam" id="PF00044"/>
    </source>
</evidence>
<comment type="caution">
    <text evidence="3">The sequence shown here is derived from an EMBL/GenBank/DDBJ whole genome shotgun (WGS) entry which is preliminary data.</text>
</comment>
<dbReference type="AlphaFoldDB" id="A0A814PMV8"/>
<name>A0A814PMV8_9BILA</name>
<dbReference type="Proteomes" id="UP000663879">
    <property type="component" value="Unassembled WGS sequence"/>
</dbReference>
<dbReference type="Gene3D" id="3.40.50.720">
    <property type="entry name" value="NAD(P)-binding Rossmann-like Domain"/>
    <property type="match status" value="1"/>
</dbReference>
<dbReference type="EMBL" id="CAJNOC010007993">
    <property type="protein sequence ID" value="CAF1108184.1"/>
    <property type="molecule type" value="Genomic_DNA"/>
</dbReference>
<accession>A0A814PMV8</accession>
<dbReference type="GO" id="GO:0051287">
    <property type="term" value="F:NAD binding"/>
    <property type="evidence" value="ECO:0007669"/>
    <property type="project" value="InterPro"/>
</dbReference>
<keyword evidence="4" id="KW-1185">Reference proteome</keyword>
<reference evidence="3" key="1">
    <citation type="submission" date="2021-02" db="EMBL/GenBank/DDBJ databases">
        <authorList>
            <person name="Nowell W R."/>
        </authorList>
    </citation>
    <scope>NUCLEOTIDE SEQUENCE</scope>
    <source>
        <strain evidence="3">Ploen Becks lab</strain>
    </source>
</reference>
<dbReference type="InterPro" id="IPR036291">
    <property type="entry name" value="NAD(P)-bd_dom_sf"/>
</dbReference>
<protein>
    <recommendedName>
        <fullName evidence="1">Glyceraldehyde 3-phosphate dehydrogenase NAD(P) binding domain-containing protein</fullName>
    </recommendedName>
</protein>
<dbReference type="InterPro" id="IPR020828">
    <property type="entry name" value="GlycerAld_3-P_DH_NAD(P)-bd"/>
</dbReference>
<gene>
    <name evidence="2" type="ORF">OXX778_LOCUS15434</name>
    <name evidence="3" type="ORF">OXX778_LOCUS21494</name>
</gene>
<feature type="domain" description="Glyceraldehyde 3-phosphate dehydrogenase NAD(P) binding" evidence="1">
    <location>
        <begin position="3"/>
        <end position="39"/>
    </location>
</feature>
<evidence type="ECO:0000313" key="2">
    <source>
        <dbReference type="EMBL" id="CAF0981268.1"/>
    </source>
</evidence>
<dbReference type="EMBL" id="CAJNOC010003407">
    <property type="protein sequence ID" value="CAF0981268.1"/>
    <property type="molecule type" value="Genomic_DNA"/>
</dbReference>